<proteinExistence type="predicted"/>
<dbReference type="VEuPathDB" id="FungiDB:PGTG_11053"/>
<dbReference type="InParanoid" id="E3KN88"/>
<name>E3KN88_PUCGT</name>
<evidence type="ECO:0000313" key="2">
    <source>
        <dbReference type="EMBL" id="EFP85724.2"/>
    </source>
</evidence>
<feature type="region of interest" description="Disordered" evidence="1">
    <location>
        <begin position="42"/>
        <end position="81"/>
    </location>
</feature>
<reference key="1">
    <citation type="submission" date="2007-01" db="EMBL/GenBank/DDBJ databases">
        <title>The Genome Sequence of Puccinia graminis f. sp. tritici Strain CRL 75-36-700-3.</title>
        <authorList>
            <consortium name="The Broad Institute Genome Sequencing Platform"/>
            <person name="Birren B."/>
            <person name="Lander E."/>
            <person name="Galagan J."/>
            <person name="Nusbaum C."/>
            <person name="Devon K."/>
            <person name="Cuomo C."/>
            <person name="Jaffe D."/>
            <person name="Butler J."/>
            <person name="Alvarez P."/>
            <person name="Gnerre S."/>
            <person name="Grabherr M."/>
            <person name="Mauceli E."/>
            <person name="Brockman W."/>
            <person name="Young S."/>
            <person name="LaButti K."/>
            <person name="Sykes S."/>
            <person name="DeCaprio D."/>
            <person name="Crawford M."/>
            <person name="Koehrsen M."/>
            <person name="Engels R."/>
            <person name="Montgomery P."/>
            <person name="Pearson M."/>
            <person name="Howarth C."/>
            <person name="Larson L."/>
            <person name="White J."/>
            <person name="Zeng Q."/>
            <person name="Kodira C."/>
            <person name="Yandava C."/>
            <person name="Alvarado L."/>
            <person name="O'Leary S."/>
            <person name="Szabo L."/>
            <person name="Dean R."/>
            <person name="Schein J."/>
        </authorList>
    </citation>
    <scope>NUCLEOTIDE SEQUENCE</scope>
    <source>
        <strain>CRL 75-36-700-3</strain>
    </source>
</reference>
<reference evidence="3" key="2">
    <citation type="journal article" date="2011" name="Proc. Natl. Acad. Sci. U.S.A.">
        <title>Obligate biotrophy features unraveled by the genomic analysis of rust fungi.</title>
        <authorList>
            <person name="Duplessis S."/>
            <person name="Cuomo C.A."/>
            <person name="Lin Y.-C."/>
            <person name="Aerts A."/>
            <person name="Tisserant E."/>
            <person name="Veneault-Fourrey C."/>
            <person name="Joly D.L."/>
            <person name="Hacquard S."/>
            <person name="Amselem J."/>
            <person name="Cantarel B.L."/>
            <person name="Chiu R."/>
            <person name="Coutinho P.M."/>
            <person name="Feau N."/>
            <person name="Field M."/>
            <person name="Frey P."/>
            <person name="Gelhaye E."/>
            <person name="Goldberg J."/>
            <person name="Grabherr M.G."/>
            <person name="Kodira C.D."/>
            <person name="Kohler A."/>
            <person name="Kuees U."/>
            <person name="Lindquist E.A."/>
            <person name="Lucas S.M."/>
            <person name="Mago R."/>
            <person name="Mauceli E."/>
            <person name="Morin E."/>
            <person name="Murat C."/>
            <person name="Pangilinan J.L."/>
            <person name="Park R."/>
            <person name="Pearson M."/>
            <person name="Quesneville H."/>
            <person name="Rouhier N."/>
            <person name="Sakthikumar S."/>
            <person name="Salamov A.A."/>
            <person name="Schmutz J."/>
            <person name="Selles B."/>
            <person name="Shapiro H."/>
            <person name="Tanguay P."/>
            <person name="Tuskan G.A."/>
            <person name="Henrissat B."/>
            <person name="Van de Peer Y."/>
            <person name="Rouze P."/>
            <person name="Ellis J.G."/>
            <person name="Dodds P.N."/>
            <person name="Schein J.E."/>
            <person name="Zhong S."/>
            <person name="Hamelin R.C."/>
            <person name="Grigoriev I.V."/>
            <person name="Szabo L.J."/>
            <person name="Martin F."/>
        </authorList>
    </citation>
    <scope>NUCLEOTIDE SEQUENCE [LARGE SCALE GENOMIC DNA]</scope>
    <source>
        <strain evidence="3">CRL 75-36-700-3 / race SCCL</strain>
    </source>
</reference>
<dbReference type="KEGG" id="pgr:PGTG_11053"/>
<keyword evidence="3" id="KW-1185">Reference proteome</keyword>
<dbReference type="AlphaFoldDB" id="E3KN88"/>
<sequence>MSLITTPSWHSGNLTSLQEPTAFQVSRNHTEVLRSNPIVIDSTKSPAKNAKPTQCRPSGAHVHSPPVAARRGQSPKRTQQSVYHLRARQARSSGQESQVVWQHDTKAMRRASYACEWVQ</sequence>
<gene>
    <name evidence="2" type="ORF">PGTG_11053</name>
</gene>
<dbReference type="HOGENOM" id="CLU_2360755_0_0_1"/>
<feature type="compositionally biased region" description="Polar residues" evidence="1">
    <location>
        <begin position="42"/>
        <end position="56"/>
    </location>
</feature>
<dbReference type="EMBL" id="DS178296">
    <property type="protein sequence ID" value="EFP85724.2"/>
    <property type="molecule type" value="Genomic_DNA"/>
</dbReference>
<protein>
    <submittedName>
        <fullName evidence="2">Uncharacterized protein</fullName>
    </submittedName>
</protein>
<feature type="region of interest" description="Disordered" evidence="1">
    <location>
        <begin position="1"/>
        <end position="21"/>
    </location>
</feature>
<evidence type="ECO:0000313" key="3">
    <source>
        <dbReference type="Proteomes" id="UP000008783"/>
    </source>
</evidence>
<organism evidence="2 3">
    <name type="scientific">Puccinia graminis f. sp. tritici (strain CRL 75-36-700-3 / race SCCL)</name>
    <name type="common">Black stem rust fungus</name>
    <dbReference type="NCBI Taxonomy" id="418459"/>
    <lineage>
        <taxon>Eukaryota</taxon>
        <taxon>Fungi</taxon>
        <taxon>Dikarya</taxon>
        <taxon>Basidiomycota</taxon>
        <taxon>Pucciniomycotina</taxon>
        <taxon>Pucciniomycetes</taxon>
        <taxon>Pucciniales</taxon>
        <taxon>Pucciniaceae</taxon>
        <taxon>Puccinia</taxon>
    </lineage>
</organism>
<dbReference type="Proteomes" id="UP000008783">
    <property type="component" value="Unassembled WGS sequence"/>
</dbReference>
<accession>E3KN88</accession>
<evidence type="ECO:0000256" key="1">
    <source>
        <dbReference type="SAM" id="MobiDB-lite"/>
    </source>
</evidence>
<dbReference type="RefSeq" id="XP_003330143.2">
    <property type="nucleotide sequence ID" value="XM_003330095.2"/>
</dbReference>
<dbReference type="GeneID" id="10544290"/>